<feature type="domain" description="RNA-binding S4" evidence="10">
    <location>
        <begin position="92"/>
        <end position="156"/>
    </location>
</feature>
<keyword evidence="13" id="KW-1185">Reference proteome</keyword>
<dbReference type="InterPro" id="IPR022801">
    <property type="entry name" value="Ribosomal_uS4"/>
</dbReference>
<dbReference type="InterPro" id="IPR036986">
    <property type="entry name" value="S4_RNA-bd_sf"/>
</dbReference>
<dbReference type="SUPFAM" id="SSF55174">
    <property type="entry name" value="Alpha-L RNA-binding motif"/>
    <property type="match status" value="1"/>
</dbReference>
<dbReference type="Gene3D" id="1.10.1050.10">
    <property type="entry name" value="Ribosomal Protein S4 Delta 41, Chain A, domain 1"/>
    <property type="match status" value="1"/>
</dbReference>
<dbReference type="PANTHER" id="PTHR11831">
    <property type="entry name" value="30S 40S RIBOSOMAL PROTEIN"/>
    <property type="match status" value="1"/>
</dbReference>
<dbReference type="CDD" id="cd00165">
    <property type="entry name" value="S4"/>
    <property type="match status" value="1"/>
</dbReference>
<dbReference type="HAMAP" id="MF_01306_B">
    <property type="entry name" value="Ribosomal_uS4_B"/>
    <property type="match status" value="1"/>
</dbReference>
<keyword evidence="5 7" id="KW-0687">Ribonucleoprotein</keyword>
<evidence type="ECO:0000259" key="11">
    <source>
        <dbReference type="SMART" id="SM01390"/>
    </source>
</evidence>
<sequence>MSRFTGPRLKVMRALGVELPGLSRKSIADRPNPPGQHGGRQKRVSSYGLQLQEKQKLRMNYGLSERQMRRLMLDAKRGRSSAGEKLAELLERRLDNVVFRAGYAPTIPAARQLVTHGHFKVGERAVNIPSYRTRPGDVISLKRADKPLEIIRLNVAEPALTRPEWLSWDEANLRVTVTHLPAASDVPFPVDLQLVVEYYAQRL</sequence>
<dbReference type="SMART" id="SM01390">
    <property type="entry name" value="Ribosomal_S4"/>
    <property type="match status" value="1"/>
</dbReference>
<dbReference type="NCBIfam" id="TIGR01017">
    <property type="entry name" value="rpsD_bact"/>
    <property type="match status" value="1"/>
</dbReference>
<evidence type="ECO:0000313" key="12">
    <source>
        <dbReference type="EMBL" id="MEN3070746.1"/>
    </source>
</evidence>
<proteinExistence type="inferred from homology"/>
<dbReference type="InterPro" id="IPR018079">
    <property type="entry name" value="Ribosomal_uS4_CS"/>
</dbReference>
<evidence type="ECO:0000256" key="4">
    <source>
        <dbReference type="ARBA" id="ARBA00022980"/>
    </source>
</evidence>
<comment type="function">
    <text evidence="7">With S5 and S12 plays an important role in translational accuracy.</text>
</comment>
<organism evidence="12 13">
    <name type="scientific">Uliginosibacterium sediminicola</name>
    <dbReference type="NCBI Taxonomy" id="2024550"/>
    <lineage>
        <taxon>Bacteria</taxon>
        <taxon>Pseudomonadati</taxon>
        <taxon>Pseudomonadota</taxon>
        <taxon>Betaproteobacteria</taxon>
        <taxon>Rhodocyclales</taxon>
        <taxon>Zoogloeaceae</taxon>
        <taxon>Uliginosibacterium</taxon>
    </lineage>
</organism>
<keyword evidence="2 7" id="KW-0699">rRNA-binding</keyword>
<feature type="domain" description="Small ribosomal subunit protein uS4 N-terminal" evidence="11">
    <location>
        <begin position="3"/>
        <end position="91"/>
    </location>
</feature>
<dbReference type="InterPro" id="IPR001912">
    <property type="entry name" value="Ribosomal_uS4_N"/>
</dbReference>
<dbReference type="PANTHER" id="PTHR11831:SF4">
    <property type="entry name" value="SMALL RIBOSOMAL SUBUNIT PROTEIN US4M"/>
    <property type="match status" value="1"/>
</dbReference>
<reference evidence="12 13" key="1">
    <citation type="journal article" date="2018" name="Int. J. Syst. Evol. Microbiol.">
        <title>Uliginosibacterium sediminicola sp. nov., isolated from freshwater sediment.</title>
        <authorList>
            <person name="Hwang W.M."/>
            <person name="Kim S.M."/>
            <person name="Kang K."/>
            <person name="Ahn T.Y."/>
        </authorList>
    </citation>
    <scope>NUCLEOTIDE SEQUENCE [LARGE SCALE GENOMIC DNA]</scope>
    <source>
        <strain evidence="12 13">M1-21</strain>
    </source>
</reference>
<evidence type="ECO:0000256" key="1">
    <source>
        <dbReference type="ARBA" id="ARBA00007465"/>
    </source>
</evidence>
<comment type="caution">
    <text evidence="12">The sequence shown here is derived from an EMBL/GenBank/DDBJ whole genome shotgun (WGS) entry which is preliminary data.</text>
</comment>
<comment type="function">
    <text evidence="7">One of the primary rRNA binding proteins, it binds directly to 16S rRNA where it nucleates assembly of the body of the 30S subunit.</text>
</comment>
<evidence type="ECO:0000256" key="6">
    <source>
        <dbReference type="ARBA" id="ARBA00035254"/>
    </source>
</evidence>
<dbReference type="PROSITE" id="PS50889">
    <property type="entry name" value="S4"/>
    <property type="match status" value="1"/>
</dbReference>
<dbReference type="RefSeq" id="WP_345921524.1">
    <property type="nucleotide sequence ID" value="NZ_JBDIVE010000019.1"/>
</dbReference>
<dbReference type="Pfam" id="PF00163">
    <property type="entry name" value="Ribosomal_S4"/>
    <property type="match status" value="1"/>
</dbReference>
<name>A0ABU9Z3T3_9RHOO</name>
<evidence type="ECO:0000256" key="7">
    <source>
        <dbReference type="HAMAP-Rule" id="MF_01306"/>
    </source>
</evidence>
<evidence type="ECO:0000313" key="13">
    <source>
        <dbReference type="Proteomes" id="UP001410394"/>
    </source>
</evidence>
<comment type="similarity">
    <text evidence="1 7 8">Belongs to the universal ribosomal protein uS4 family.</text>
</comment>
<evidence type="ECO:0000256" key="2">
    <source>
        <dbReference type="ARBA" id="ARBA00022730"/>
    </source>
</evidence>
<accession>A0ABU9Z3T3</accession>
<dbReference type="InterPro" id="IPR002942">
    <property type="entry name" value="S4_RNA-bd"/>
</dbReference>
<comment type="subunit">
    <text evidence="7">Part of the 30S ribosomal subunit. Contacts protein S5. The interaction surface between S4 and S5 is involved in control of translational fidelity.</text>
</comment>
<keyword evidence="3 7" id="KW-0694">RNA-binding</keyword>
<keyword evidence="4 7" id="KW-0689">Ribosomal protein</keyword>
<evidence type="ECO:0000256" key="5">
    <source>
        <dbReference type="ARBA" id="ARBA00023274"/>
    </source>
</evidence>
<dbReference type="SMART" id="SM00363">
    <property type="entry name" value="S4"/>
    <property type="match status" value="1"/>
</dbReference>
<dbReference type="GO" id="GO:0005840">
    <property type="term" value="C:ribosome"/>
    <property type="evidence" value="ECO:0007669"/>
    <property type="project" value="UniProtKB-KW"/>
</dbReference>
<evidence type="ECO:0000259" key="10">
    <source>
        <dbReference type="SMART" id="SM00363"/>
    </source>
</evidence>
<evidence type="ECO:0000256" key="3">
    <source>
        <dbReference type="ARBA" id="ARBA00022884"/>
    </source>
</evidence>
<dbReference type="InterPro" id="IPR005709">
    <property type="entry name" value="Ribosomal_uS4_bac-type"/>
</dbReference>
<feature type="region of interest" description="Disordered" evidence="9">
    <location>
        <begin position="22"/>
        <end position="47"/>
    </location>
</feature>
<protein>
    <recommendedName>
        <fullName evidence="6 7">Small ribosomal subunit protein uS4</fullName>
    </recommendedName>
</protein>
<gene>
    <name evidence="7 12" type="primary">rpsD</name>
    <name evidence="12" type="ORF">ABDB84_19840</name>
</gene>
<dbReference type="Gene3D" id="3.10.290.10">
    <property type="entry name" value="RNA-binding S4 domain"/>
    <property type="match status" value="1"/>
</dbReference>
<dbReference type="EMBL" id="JBDIVE010000019">
    <property type="protein sequence ID" value="MEN3070746.1"/>
    <property type="molecule type" value="Genomic_DNA"/>
</dbReference>
<evidence type="ECO:0000256" key="8">
    <source>
        <dbReference type="RuleBase" id="RU003699"/>
    </source>
</evidence>
<dbReference type="NCBIfam" id="NF003717">
    <property type="entry name" value="PRK05327.1"/>
    <property type="match status" value="1"/>
</dbReference>
<dbReference type="PROSITE" id="PS00632">
    <property type="entry name" value="RIBOSOMAL_S4"/>
    <property type="match status" value="1"/>
</dbReference>
<dbReference type="Proteomes" id="UP001410394">
    <property type="component" value="Unassembled WGS sequence"/>
</dbReference>
<dbReference type="Pfam" id="PF01479">
    <property type="entry name" value="S4"/>
    <property type="match status" value="1"/>
</dbReference>
<evidence type="ECO:0000256" key="9">
    <source>
        <dbReference type="SAM" id="MobiDB-lite"/>
    </source>
</evidence>